<feature type="transmembrane region" description="Helical" evidence="6">
    <location>
        <begin position="153"/>
        <end position="171"/>
    </location>
</feature>
<feature type="transmembrane region" description="Helical" evidence="6">
    <location>
        <begin position="36"/>
        <end position="56"/>
    </location>
</feature>
<feature type="transmembrane region" description="Helical" evidence="6">
    <location>
        <begin position="214"/>
        <end position="237"/>
    </location>
</feature>
<feature type="transmembrane region" description="Helical" evidence="6">
    <location>
        <begin position="68"/>
        <end position="94"/>
    </location>
</feature>
<reference evidence="8 9" key="1">
    <citation type="submission" date="2019-07" db="EMBL/GenBank/DDBJ databases">
        <title>Whole genome shotgun sequence of Reyranella soli NBRC 108950.</title>
        <authorList>
            <person name="Hosoyama A."/>
            <person name="Uohara A."/>
            <person name="Ohji S."/>
            <person name="Ichikawa N."/>
        </authorList>
    </citation>
    <scope>NUCLEOTIDE SEQUENCE [LARGE SCALE GENOMIC DNA]</scope>
    <source>
        <strain evidence="8 9">NBRC 108950</strain>
    </source>
</reference>
<organism evidence="8 9">
    <name type="scientific">Reyranella soli</name>
    <dbReference type="NCBI Taxonomy" id="1230389"/>
    <lineage>
        <taxon>Bacteria</taxon>
        <taxon>Pseudomonadati</taxon>
        <taxon>Pseudomonadota</taxon>
        <taxon>Alphaproteobacteria</taxon>
        <taxon>Hyphomicrobiales</taxon>
        <taxon>Reyranellaceae</taxon>
        <taxon>Reyranella</taxon>
    </lineage>
</organism>
<dbReference type="PANTHER" id="PTHR32322">
    <property type="entry name" value="INNER MEMBRANE TRANSPORTER"/>
    <property type="match status" value="1"/>
</dbReference>
<dbReference type="SUPFAM" id="SSF103481">
    <property type="entry name" value="Multidrug resistance efflux transporter EmrE"/>
    <property type="match status" value="2"/>
</dbReference>
<evidence type="ECO:0000256" key="5">
    <source>
        <dbReference type="ARBA" id="ARBA00023136"/>
    </source>
</evidence>
<evidence type="ECO:0000256" key="2">
    <source>
        <dbReference type="ARBA" id="ARBA00022475"/>
    </source>
</evidence>
<feature type="domain" description="EamA" evidence="7">
    <location>
        <begin position="153"/>
        <end position="287"/>
    </location>
</feature>
<evidence type="ECO:0000256" key="6">
    <source>
        <dbReference type="SAM" id="Phobius"/>
    </source>
</evidence>
<dbReference type="Proteomes" id="UP000321058">
    <property type="component" value="Unassembled WGS sequence"/>
</dbReference>
<keyword evidence="4 6" id="KW-1133">Transmembrane helix</keyword>
<evidence type="ECO:0000256" key="3">
    <source>
        <dbReference type="ARBA" id="ARBA00022692"/>
    </source>
</evidence>
<dbReference type="Pfam" id="PF00892">
    <property type="entry name" value="EamA"/>
    <property type="match status" value="2"/>
</dbReference>
<protein>
    <submittedName>
        <fullName evidence="8">Transporter</fullName>
    </submittedName>
</protein>
<dbReference type="InterPro" id="IPR050638">
    <property type="entry name" value="AA-Vitamin_Transporters"/>
</dbReference>
<feature type="transmembrane region" description="Helical" evidence="6">
    <location>
        <begin position="270"/>
        <end position="288"/>
    </location>
</feature>
<sequence length="294" mass="31214">MHRVSPKVLALLALLTLVWGTNWPLFRIALEELPVLTFRAITMIVGVAMLTAILLARGESFAVPKGKWPALIAASATNILIWNITTALAVLYIPSGHASVLAYTMPLWVALIGFVVFKQRLTGRLLAAIVIGALAVLALMLPNFASYERAPAGLFWGLFAGFCWAIGTFIVKRTAWSGMGLSLTFWQVVISLPPILLGALLIDGLPDHWPSAKALAATIYTGAIPMALGTATWFALVKLLPAQVAALSSIAIPIVAIVSGVLLLHEPLSPLQMVAIASSVIALWLALMPGRGSA</sequence>
<evidence type="ECO:0000256" key="1">
    <source>
        <dbReference type="ARBA" id="ARBA00004651"/>
    </source>
</evidence>
<dbReference type="AlphaFoldDB" id="A0A512NJ68"/>
<name>A0A512NJ68_9HYPH</name>
<feature type="transmembrane region" description="Helical" evidence="6">
    <location>
        <begin position="124"/>
        <end position="141"/>
    </location>
</feature>
<evidence type="ECO:0000313" key="8">
    <source>
        <dbReference type="EMBL" id="GEP58993.1"/>
    </source>
</evidence>
<gene>
    <name evidence="8" type="ORF">RSO01_61590</name>
</gene>
<evidence type="ECO:0000259" key="7">
    <source>
        <dbReference type="Pfam" id="PF00892"/>
    </source>
</evidence>
<accession>A0A512NJ68</accession>
<feature type="transmembrane region" description="Helical" evidence="6">
    <location>
        <begin position="183"/>
        <end position="202"/>
    </location>
</feature>
<comment type="subcellular location">
    <subcellularLocation>
        <location evidence="1">Cell membrane</location>
        <topology evidence="1">Multi-pass membrane protein</topology>
    </subcellularLocation>
</comment>
<dbReference type="InterPro" id="IPR000620">
    <property type="entry name" value="EamA_dom"/>
</dbReference>
<feature type="domain" description="EamA" evidence="7">
    <location>
        <begin position="10"/>
        <end position="139"/>
    </location>
</feature>
<dbReference type="EMBL" id="BKAJ01000115">
    <property type="protein sequence ID" value="GEP58993.1"/>
    <property type="molecule type" value="Genomic_DNA"/>
</dbReference>
<comment type="caution">
    <text evidence="8">The sequence shown here is derived from an EMBL/GenBank/DDBJ whole genome shotgun (WGS) entry which is preliminary data.</text>
</comment>
<dbReference type="InterPro" id="IPR037185">
    <property type="entry name" value="EmrE-like"/>
</dbReference>
<keyword evidence="3 6" id="KW-0812">Transmembrane</keyword>
<feature type="transmembrane region" description="Helical" evidence="6">
    <location>
        <begin position="100"/>
        <end position="117"/>
    </location>
</feature>
<dbReference type="RefSeq" id="WP_147154369.1">
    <property type="nucleotide sequence ID" value="NZ_BKAJ01000115.1"/>
</dbReference>
<feature type="transmembrane region" description="Helical" evidence="6">
    <location>
        <begin position="244"/>
        <end position="264"/>
    </location>
</feature>
<dbReference type="GO" id="GO:0005886">
    <property type="term" value="C:plasma membrane"/>
    <property type="evidence" value="ECO:0007669"/>
    <property type="project" value="UniProtKB-SubCell"/>
</dbReference>
<proteinExistence type="predicted"/>
<evidence type="ECO:0000256" key="4">
    <source>
        <dbReference type="ARBA" id="ARBA00022989"/>
    </source>
</evidence>
<evidence type="ECO:0000313" key="9">
    <source>
        <dbReference type="Proteomes" id="UP000321058"/>
    </source>
</evidence>
<keyword evidence="5 6" id="KW-0472">Membrane</keyword>
<keyword evidence="2" id="KW-1003">Cell membrane</keyword>
<keyword evidence="9" id="KW-1185">Reference proteome</keyword>
<dbReference type="OrthoDB" id="7850605at2"/>
<dbReference type="PANTHER" id="PTHR32322:SF18">
    <property type="entry name" value="S-ADENOSYLMETHIONINE_S-ADENOSYLHOMOCYSTEINE TRANSPORTER"/>
    <property type="match status" value="1"/>
</dbReference>